<dbReference type="Proteomes" id="UP000504636">
    <property type="component" value="Unplaced"/>
</dbReference>
<proteinExistence type="predicted"/>
<gene>
    <name evidence="5 7" type="ORF">BDZ99DRAFT_451844</name>
</gene>
<dbReference type="PRINTS" id="PR01415">
    <property type="entry name" value="ANKYRIN"/>
</dbReference>
<dbReference type="Pfam" id="PF12796">
    <property type="entry name" value="Ank_2"/>
    <property type="match status" value="2"/>
</dbReference>
<dbReference type="PROSITE" id="PS50088">
    <property type="entry name" value="ANK_REPEAT"/>
    <property type="match status" value="5"/>
</dbReference>
<evidence type="ECO:0000313" key="5">
    <source>
        <dbReference type="EMBL" id="KAF2804680.1"/>
    </source>
</evidence>
<dbReference type="Pfam" id="PF22939">
    <property type="entry name" value="WHD_GPIID"/>
    <property type="match status" value="1"/>
</dbReference>
<sequence length="900" mass="99921">MDASSNHSEDFEIIDSQEANLEPEDIAKIQSWLQPTDYNAESSEYHRHLSSQAPDTGLWICDTDQYRQWFESPQHGSLWIKGVPGSGKSVLAASVAEHLKREGNFPVLSFFFRQIVTTNRSHRSLCQDWLAQLLPSSTALQALIQPHLGGELADVSNDQFWEWLLVGLSSVPRVYCIVDAMDEMDASGRSFFLKQLDNLGAYRPESIKVFMTSRPYQYLQSGLRNSSIVHISLEQDLVGKDISCFVAHRLKGVILDECALSLRDIICERAGGLFLYARLMLDQLIPPLHLEQDIDIHNLANTLPIGLEDMYNSILLNQQSKSGISSEVQVTLLEAVTHSSRPLRLNEISSLLACAFPTSDLPDTPKVIARSACGPLIEILEDETVQVIHHSFTEFLLDIGRLSRSGDMEQFAVIQTSIAHRRIATRCVRYLQSGVLHSLEATGNKTSCDEESDDGQGQQSCYQAARLQHPFLQYSVDSWVYHASRYDGEDETFFSILDDFLDPANHDFQAWTKLVWGWVVTPFDEKNDDIVTPLHIASFAGLTRYASKLLDRGESVHSLDADERTPLHWAARNGNTAMVVMLLENGANPNPDDIRGNTPLHEAARKNHASTVEKLLGAGVDPLTPKTRENHSGRLLSSQRSTKGETALDYVCKLGHTETLTTMIPYLGRDEIGNALCLTCAYSRTEAVRAILETTDVSANATILGETALYLAATARNLDCVKLLLARGADVHVKSRSQIGRRYQPHRGDRIMGTAATPMTALQGLVSSNSKGDQSSFEPILQRLLNAGADLNEKDERGRTLMHLLLFPFSHISRYAECRSLLQAGGHTHLSVQGDEGDTPIHEFLRHSQNLTLLQELFDFGADICSRGHSGDSLLHAALSCESIDISICRISERSTLLPA</sequence>
<evidence type="ECO:0000313" key="7">
    <source>
        <dbReference type="RefSeq" id="XP_033571644.1"/>
    </source>
</evidence>
<feature type="domain" description="NACHT" evidence="4">
    <location>
        <begin position="76"/>
        <end position="215"/>
    </location>
</feature>
<feature type="repeat" description="ANK" evidence="2">
    <location>
        <begin position="562"/>
        <end position="594"/>
    </location>
</feature>
<dbReference type="OrthoDB" id="21416at2759"/>
<keyword evidence="1" id="KW-0677">Repeat</keyword>
<dbReference type="InterPro" id="IPR054471">
    <property type="entry name" value="GPIID_WHD"/>
</dbReference>
<dbReference type="InterPro" id="IPR027417">
    <property type="entry name" value="P-loop_NTPase"/>
</dbReference>
<keyword evidence="2" id="KW-0040">ANK repeat</keyword>
<reference evidence="7" key="3">
    <citation type="submission" date="2025-04" db="UniProtKB">
        <authorList>
            <consortium name="RefSeq"/>
        </authorList>
    </citation>
    <scope>IDENTIFICATION</scope>
    <source>
        <strain evidence="7">CBS 304.34</strain>
    </source>
</reference>
<dbReference type="Gene3D" id="3.40.50.300">
    <property type="entry name" value="P-loop containing nucleotide triphosphate hydrolases"/>
    <property type="match status" value="1"/>
</dbReference>
<dbReference type="InterPro" id="IPR002110">
    <property type="entry name" value="Ankyrin_rpt"/>
</dbReference>
<evidence type="ECO:0000256" key="3">
    <source>
        <dbReference type="SAM" id="MobiDB-lite"/>
    </source>
</evidence>
<feature type="repeat" description="ANK" evidence="2">
    <location>
        <begin position="836"/>
        <end position="869"/>
    </location>
</feature>
<dbReference type="SUPFAM" id="SSF52540">
    <property type="entry name" value="P-loop containing nucleoside triphosphate hydrolases"/>
    <property type="match status" value="1"/>
</dbReference>
<accession>A0A6A6Y7L8</accession>
<evidence type="ECO:0000256" key="2">
    <source>
        <dbReference type="PROSITE-ProRule" id="PRU00023"/>
    </source>
</evidence>
<dbReference type="PANTHER" id="PTHR10039:SF14">
    <property type="entry name" value="NACHT DOMAIN-CONTAINING PROTEIN"/>
    <property type="match status" value="1"/>
</dbReference>
<evidence type="ECO:0000313" key="6">
    <source>
        <dbReference type="Proteomes" id="UP000504636"/>
    </source>
</evidence>
<dbReference type="SMART" id="SM00248">
    <property type="entry name" value="ANK"/>
    <property type="match status" value="6"/>
</dbReference>
<dbReference type="InterPro" id="IPR036770">
    <property type="entry name" value="Ankyrin_rpt-contain_sf"/>
</dbReference>
<reference evidence="5 7" key="1">
    <citation type="journal article" date="2020" name="Stud. Mycol.">
        <title>101 Dothideomycetes genomes: a test case for predicting lifestyles and emergence of pathogens.</title>
        <authorList>
            <person name="Haridas S."/>
            <person name="Albert R."/>
            <person name="Binder M."/>
            <person name="Bloem J."/>
            <person name="Labutti K."/>
            <person name="Salamov A."/>
            <person name="Andreopoulos B."/>
            <person name="Baker S."/>
            <person name="Barry K."/>
            <person name="Bills G."/>
            <person name="Bluhm B."/>
            <person name="Cannon C."/>
            <person name="Castanera R."/>
            <person name="Culley D."/>
            <person name="Daum C."/>
            <person name="Ezra D."/>
            <person name="Gonzalez J."/>
            <person name="Henrissat B."/>
            <person name="Kuo A."/>
            <person name="Liang C."/>
            <person name="Lipzen A."/>
            <person name="Lutzoni F."/>
            <person name="Magnuson J."/>
            <person name="Mondo S."/>
            <person name="Nolan M."/>
            <person name="Ohm R."/>
            <person name="Pangilinan J."/>
            <person name="Park H.-J."/>
            <person name="Ramirez L."/>
            <person name="Alfaro M."/>
            <person name="Sun H."/>
            <person name="Tritt A."/>
            <person name="Yoshinaga Y."/>
            <person name="Zwiers L.-H."/>
            <person name="Turgeon B."/>
            <person name="Goodwin S."/>
            <person name="Spatafora J."/>
            <person name="Crous P."/>
            <person name="Grigoriev I."/>
        </authorList>
    </citation>
    <scope>NUCLEOTIDE SEQUENCE</scope>
    <source>
        <strain evidence="5 7">CBS 304.34</strain>
    </source>
</reference>
<dbReference type="PROSITE" id="PS50837">
    <property type="entry name" value="NACHT"/>
    <property type="match status" value="1"/>
</dbReference>
<dbReference type="Gene3D" id="1.25.40.20">
    <property type="entry name" value="Ankyrin repeat-containing domain"/>
    <property type="match status" value="4"/>
</dbReference>
<dbReference type="AlphaFoldDB" id="A0A6A6Y7L8"/>
<keyword evidence="6" id="KW-1185">Reference proteome</keyword>
<feature type="repeat" description="ANK" evidence="2">
    <location>
        <begin position="595"/>
        <end position="621"/>
    </location>
</feature>
<dbReference type="PANTHER" id="PTHR10039">
    <property type="entry name" value="AMELOGENIN"/>
    <property type="match status" value="1"/>
</dbReference>
<dbReference type="PROSITE" id="PS50297">
    <property type="entry name" value="ANK_REP_REGION"/>
    <property type="match status" value="3"/>
</dbReference>
<dbReference type="RefSeq" id="XP_033571644.1">
    <property type="nucleotide sequence ID" value="XM_033718239.1"/>
</dbReference>
<dbReference type="InterPro" id="IPR056884">
    <property type="entry name" value="NPHP3-like_N"/>
</dbReference>
<feature type="region of interest" description="Disordered" evidence="3">
    <location>
        <begin position="620"/>
        <end position="639"/>
    </location>
</feature>
<dbReference type="InterPro" id="IPR007111">
    <property type="entry name" value="NACHT_NTPase"/>
</dbReference>
<feature type="repeat" description="ANK" evidence="2">
    <location>
        <begin position="704"/>
        <end position="736"/>
    </location>
</feature>
<name>A0A6A6Y7L8_9PEZI</name>
<feature type="repeat" description="ANK" evidence="2">
    <location>
        <begin position="529"/>
        <end position="561"/>
    </location>
</feature>
<evidence type="ECO:0000256" key="1">
    <source>
        <dbReference type="ARBA" id="ARBA00022737"/>
    </source>
</evidence>
<organism evidence="5">
    <name type="scientific">Mytilinidion resinicola</name>
    <dbReference type="NCBI Taxonomy" id="574789"/>
    <lineage>
        <taxon>Eukaryota</taxon>
        <taxon>Fungi</taxon>
        <taxon>Dikarya</taxon>
        <taxon>Ascomycota</taxon>
        <taxon>Pezizomycotina</taxon>
        <taxon>Dothideomycetes</taxon>
        <taxon>Pleosporomycetidae</taxon>
        <taxon>Mytilinidiales</taxon>
        <taxon>Mytilinidiaceae</taxon>
        <taxon>Mytilinidion</taxon>
    </lineage>
</organism>
<reference evidence="7" key="2">
    <citation type="submission" date="2020-04" db="EMBL/GenBank/DDBJ databases">
        <authorList>
            <consortium name="NCBI Genome Project"/>
        </authorList>
    </citation>
    <scope>NUCLEOTIDE SEQUENCE</scope>
    <source>
        <strain evidence="7">CBS 304.34</strain>
    </source>
</reference>
<evidence type="ECO:0000259" key="4">
    <source>
        <dbReference type="PROSITE" id="PS50837"/>
    </source>
</evidence>
<dbReference type="Pfam" id="PF24883">
    <property type="entry name" value="NPHP3_N"/>
    <property type="match status" value="1"/>
</dbReference>
<dbReference type="EMBL" id="MU003712">
    <property type="protein sequence ID" value="KAF2804680.1"/>
    <property type="molecule type" value="Genomic_DNA"/>
</dbReference>
<protein>
    <submittedName>
        <fullName evidence="5 7">Ankyrin</fullName>
    </submittedName>
</protein>
<dbReference type="SUPFAM" id="SSF48403">
    <property type="entry name" value="Ankyrin repeat"/>
    <property type="match status" value="2"/>
</dbReference>
<dbReference type="GeneID" id="54459132"/>